<dbReference type="EMBL" id="APVH01000009">
    <property type="protein sequence ID" value="EPX85396.1"/>
    <property type="molecule type" value="Genomic_DNA"/>
</dbReference>
<sequence>MAETATKPQSINPGPENPAPASSSASQHDVDALNEQIATLRKDISSLTELVGDIGMRRGRDARDRVEAKAREARDMGEERLREAGERISELEGEARGSIRDNPFQAIAIAAAVGFFAGYIGSRR</sequence>
<dbReference type="RefSeq" id="WP_020041328.1">
    <property type="nucleotide sequence ID" value="NZ_KE557273.1"/>
</dbReference>
<dbReference type="InterPro" id="IPR043605">
    <property type="entry name" value="DUF883_C"/>
</dbReference>
<keyword evidence="2" id="KW-0472">Membrane</keyword>
<feature type="compositionally biased region" description="Polar residues" evidence="1">
    <location>
        <begin position="1"/>
        <end position="12"/>
    </location>
</feature>
<dbReference type="Proteomes" id="UP000015347">
    <property type="component" value="Unassembled WGS sequence"/>
</dbReference>
<dbReference type="OrthoDB" id="8373403at2"/>
<dbReference type="AlphaFoldDB" id="S9QVE7"/>
<organism evidence="4 5">
    <name type="scientific">Salipiger mucosus DSM 16094</name>
    <dbReference type="NCBI Taxonomy" id="1123237"/>
    <lineage>
        <taxon>Bacteria</taxon>
        <taxon>Pseudomonadati</taxon>
        <taxon>Pseudomonadota</taxon>
        <taxon>Alphaproteobacteria</taxon>
        <taxon>Rhodobacterales</taxon>
        <taxon>Roseobacteraceae</taxon>
        <taxon>Salipiger</taxon>
    </lineage>
</organism>
<evidence type="ECO:0000313" key="5">
    <source>
        <dbReference type="Proteomes" id="UP000015347"/>
    </source>
</evidence>
<evidence type="ECO:0000313" key="4">
    <source>
        <dbReference type="EMBL" id="EPX85396.1"/>
    </source>
</evidence>
<dbReference type="STRING" id="1123237.Salmuc_02777"/>
<keyword evidence="5" id="KW-1185">Reference proteome</keyword>
<keyword evidence="2" id="KW-1133">Transmembrane helix</keyword>
<reference evidence="5" key="1">
    <citation type="journal article" date="2014" name="Stand. Genomic Sci.">
        <title>Genome sequence of the exopolysaccharide-producing Salipiger mucosus type strain (DSM 16094(T)), a moderately halophilic member of the Roseobacter clade.</title>
        <authorList>
            <person name="Riedel T."/>
            <person name="Spring S."/>
            <person name="Fiebig A."/>
            <person name="Petersen J."/>
            <person name="Kyrpides N.C."/>
            <person name="Goker M."/>
            <person name="Klenk H.P."/>
        </authorList>
    </citation>
    <scope>NUCLEOTIDE SEQUENCE [LARGE SCALE GENOMIC DNA]</scope>
    <source>
        <strain evidence="5">DSM 16094</strain>
    </source>
</reference>
<dbReference type="HOGENOM" id="CLU_132623_2_1_5"/>
<gene>
    <name evidence="4" type="ORF">Salmuc_02777</name>
</gene>
<evidence type="ECO:0000256" key="2">
    <source>
        <dbReference type="SAM" id="Phobius"/>
    </source>
</evidence>
<evidence type="ECO:0000259" key="3">
    <source>
        <dbReference type="Pfam" id="PF19029"/>
    </source>
</evidence>
<comment type="caution">
    <text evidence="4">The sequence shown here is derived from an EMBL/GenBank/DDBJ whole genome shotgun (WGS) entry which is preliminary data.</text>
</comment>
<feature type="region of interest" description="Disordered" evidence="1">
    <location>
        <begin position="1"/>
        <end position="33"/>
    </location>
</feature>
<dbReference type="Pfam" id="PF19029">
    <property type="entry name" value="DUF883_C"/>
    <property type="match status" value="1"/>
</dbReference>
<feature type="region of interest" description="Disordered" evidence="1">
    <location>
        <begin position="57"/>
        <end position="80"/>
    </location>
</feature>
<evidence type="ECO:0000256" key="1">
    <source>
        <dbReference type="SAM" id="MobiDB-lite"/>
    </source>
</evidence>
<name>S9QVE7_9RHOB</name>
<protein>
    <recommendedName>
        <fullName evidence="3">DUF883 domain-containing protein</fullName>
    </recommendedName>
</protein>
<keyword evidence="2" id="KW-0812">Transmembrane</keyword>
<feature type="transmembrane region" description="Helical" evidence="2">
    <location>
        <begin position="104"/>
        <end position="122"/>
    </location>
</feature>
<proteinExistence type="predicted"/>
<accession>S9QVE7</accession>
<feature type="domain" description="DUF883" evidence="3">
    <location>
        <begin position="99"/>
        <end position="124"/>
    </location>
</feature>